<evidence type="ECO:0000313" key="3">
    <source>
        <dbReference type="Proteomes" id="UP000034292"/>
    </source>
</evidence>
<accession>A0A0G0W101</accession>
<dbReference type="EMBL" id="LBZV01000004">
    <property type="protein sequence ID" value="KKR78020.1"/>
    <property type="molecule type" value="Genomic_DNA"/>
</dbReference>
<dbReference type="Proteomes" id="UP000034292">
    <property type="component" value="Unassembled WGS sequence"/>
</dbReference>
<evidence type="ECO:0000256" key="1">
    <source>
        <dbReference type="SAM" id="MobiDB-lite"/>
    </source>
</evidence>
<comment type="caution">
    <text evidence="2">The sequence shown here is derived from an EMBL/GenBank/DDBJ whole genome shotgun (WGS) entry which is preliminary data.</text>
</comment>
<name>A0A0G0W101_9BACT</name>
<proteinExistence type="predicted"/>
<organism evidence="2 3">
    <name type="scientific">Candidatus Curtissbacteria bacterium GW2011_GWA1_40_9</name>
    <dbReference type="NCBI Taxonomy" id="1618408"/>
    <lineage>
        <taxon>Bacteria</taxon>
        <taxon>Candidatus Curtissiibacteriota</taxon>
    </lineage>
</organism>
<sequence>MESKGPEGGLPQESGGLTPSITAVDVPPKEGGIMGRIKRLFGRGGTQQQGTPMAEPLRKQPVTIDSGTPIPTTGNLSAGGSPDGVPGSLGSATTEAVTPGVGPTPSSSIKPE</sequence>
<evidence type="ECO:0000313" key="2">
    <source>
        <dbReference type="EMBL" id="KKR78020.1"/>
    </source>
</evidence>
<reference evidence="2 3" key="1">
    <citation type="journal article" date="2015" name="Nature">
        <title>rRNA introns, odd ribosomes, and small enigmatic genomes across a large radiation of phyla.</title>
        <authorList>
            <person name="Brown C.T."/>
            <person name="Hug L.A."/>
            <person name="Thomas B.C."/>
            <person name="Sharon I."/>
            <person name="Castelle C.J."/>
            <person name="Singh A."/>
            <person name="Wilkins M.J."/>
            <person name="Williams K.H."/>
            <person name="Banfield J.F."/>
        </authorList>
    </citation>
    <scope>NUCLEOTIDE SEQUENCE [LARGE SCALE GENOMIC DNA]</scope>
</reference>
<feature type="compositionally biased region" description="Polar residues" evidence="1">
    <location>
        <begin position="63"/>
        <end position="78"/>
    </location>
</feature>
<gene>
    <name evidence="2" type="ORF">UU23_C0004G0002</name>
</gene>
<dbReference type="AlphaFoldDB" id="A0A0G0W101"/>
<feature type="region of interest" description="Disordered" evidence="1">
    <location>
        <begin position="1"/>
        <end position="112"/>
    </location>
</feature>
<protein>
    <submittedName>
        <fullName evidence="2">Uncharacterized protein</fullName>
    </submittedName>
</protein>